<dbReference type="Pfam" id="PF01694">
    <property type="entry name" value="Rhomboid"/>
    <property type="match status" value="1"/>
</dbReference>
<feature type="domain" description="Peptidase S54 rhomboid" evidence="8">
    <location>
        <begin position="41"/>
        <end position="196"/>
    </location>
</feature>
<dbReference type="Proteomes" id="UP000273500">
    <property type="component" value="Unassembled WGS sequence"/>
</dbReference>
<feature type="transmembrane region" description="Helical" evidence="7">
    <location>
        <begin position="46"/>
        <end position="69"/>
    </location>
</feature>
<organism evidence="9 10">
    <name type="scientific">Hymenobacter rigui</name>
    <dbReference type="NCBI Taxonomy" id="334424"/>
    <lineage>
        <taxon>Bacteria</taxon>
        <taxon>Pseudomonadati</taxon>
        <taxon>Bacteroidota</taxon>
        <taxon>Cytophagia</taxon>
        <taxon>Cytophagales</taxon>
        <taxon>Hymenobacteraceae</taxon>
        <taxon>Hymenobacter</taxon>
    </lineage>
</organism>
<gene>
    <name evidence="9" type="ORF">EI291_12925</name>
</gene>
<dbReference type="EMBL" id="RWIT01000006">
    <property type="protein sequence ID" value="RSK47991.1"/>
    <property type="molecule type" value="Genomic_DNA"/>
</dbReference>
<dbReference type="PANTHER" id="PTHR43731:SF14">
    <property type="entry name" value="PRESENILIN-ASSOCIATED RHOMBOID-LIKE PROTEIN, MITOCHONDRIAL"/>
    <property type="match status" value="1"/>
</dbReference>
<dbReference type="InterPro" id="IPR035952">
    <property type="entry name" value="Rhomboid-like_sf"/>
</dbReference>
<dbReference type="GO" id="GO:0006508">
    <property type="term" value="P:proteolysis"/>
    <property type="evidence" value="ECO:0007669"/>
    <property type="project" value="UniProtKB-KW"/>
</dbReference>
<comment type="subcellular location">
    <subcellularLocation>
        <location evidence="1">Membrane</location>
        <topology evidence="1">Multi-pass membrane protein</topology>
    </subcellularLocation>
</comment>
<dbReference type="InterPro" id="IPR022764">
    <property type="entry name" value="Peptidase_S54_rhomboid_dom"/>
</dbReference>
<accession>A0A3R9P190</accession>
<evidence type="ECO:0000313" key="10">
    <source>
        <dbReference type="Proteomes" id="UP000273500"/>
    </source>
</evidence>
<evidence type="ECO:0000259" key="8">
    <source>
        <dbReference type="Pfam" id="PF01694"/>
    </source>
</evidence>
<reference evidence="9 10" key="1">
    <citation type="submission" date="2018-12" db="EMBL/GenBank/DDBJ databases">
        <authorList>
            <person name="Feng G."/>
            <person name="Zhu H."/>
        </authorList>
    </citation>
    <scope>NUCLEOTIDE SEQUENCE [LARGE SCALE GENOMIC DNA]</scope>
    <source>
        <strain evidence="9 10">KCTC 12533</strain>
    </source>
</reference>
<evidence type="ECO:0000256" key="7">
    <source>
        <dbReference type="SAM" id="Phobius"/>
    </source>
</evidence>
<evidence type="ECO:0000256" key="6">
    <source>
        <dbReference type="ARBA" id="ARBA00023136"/>
    </source>
</evidence>
<evidence type="ECO:0000256" key="2">
    <source>
        <dbReference type="ARBA" id="ARBA00009045"/>
    </source>
</evidence>
<name>A0A3R9P190_9BACT</name>
<dbReference type="GO" id="GO:0004252">
    <property type="term" value="F:serine-type endopeptidase activity"/>
    <property type="evidence" value="ECO:0007669"/>
    <property type="project" value="InterPro"/>
</dbReference>
<feature type="transmembrane region" description="Helical" evidence="7">
    <location>
        <begin position="76"/>
        <end position="98"/>
    </location>
</feature>
<keyword evidence="5 7" id="KW-1133">Transmembrane helix</keyword>
<keyword evidence="4" id="KW-0378">Hydrolase</keyword>
<feature type="transmembrane region" description="Helical" evidence="7">
    <location>
        <begin position="149"/>
        <end position="167"/>
    </location>
</feature>
<evidence type="ECO:0000313" key="9">
    <source>
        <dbReference type="EMBL" id="RSK47991.1"/>
    </source>
</evidence>
<comment type="caution">
    <text evidence="9">The sequence shown here is derived from an EMBL/GenBank/DDBJ whole genome shotgun (WGS) entry which is preliminary data.</text>
</comment>
<evidence type="ECO:0000256" key="4">
    <source>
        <dbReference type="ARBA" id="ARBA00022801"/>
    </source>
</evidence>
<keyword evidence="9" id="KW-0645">Protease</keyword>
<keyword evidence="3 7" id="KW-0812">Transmembrane</keyword>
<dbReference type="OrthoDB" id="9807874at2"/>
<comment type="similarity">
    <text evidence="2">Belongs to the peptidase S54 family.</text>
</comment>
<dbReference type="AlphaFoldDB" id="A0A3R9P190"/>
<dbReference type="GO" id="GO:0016020">
    <property type="term" value="C:membrane"/>
    <property type="evidence" value="ECO:0007669"/>
    <property type="project" value="UniProtKB-SubCell"/>
</dbReference>
<evidence type="ECO:0000256" key="1">
    <source>
        <dbReference type="ARBA" id="ARBA00004141"/>
    </source>
</evidence>
<dbReference type="Gene3D" id="1.20.1540.10">
    <property type="entry name" value="Rhomboid-like"/>
    <property type="match status" value="1"/>
</dbReference>
<keyword evidence="6 7" id="KW-0472">Membrane</keyword>
<dbReference type="PANTHER" id="PTHR43731">
    <property type="entry name" value="RHOMBOID PROTEASE"/>
    <property type="match status" value="1"/>
</dbReference>
<sequence length="212" mass="23969">MQLSPTLVLAVLTAGISLYAWSNPAFYDSWILDPYRVKRHNDWYRFITSGFLHADFGHLLFNMLAFYSFSQTVEYIFLQLFGPTTGVLYFLLLYLGGIVVSDIPTYLRHRDDPGYRSLGASGGVASVIFSAILFNPTAKIGIFPLPPQLGIPGFLFGFLYLAYSYYMGRRRGDNINHDAHFYGALYGVVLTFLLLPKVGGIFWQQVQNYIGN</sequence>
<proteinExistence type="inferred from homology"/>
<dbReference type="SUPFAM" id="SSF144091">
    <property type="entry name" value="Rhomboid-like"/>
    <property type="match status" value="1"/>
</dbReference>
<keyword evidence="10" id="KW-1185">Reference proteome</keyword>
<protein>
    <submittedName>
        <fullName evidence="9">Rhomboid family intramembrane serine protease</fullName>
    </submittedName>
</protein>
<feature type="transmembrane region" description="Helical" evidence="7">
    <location>
        <begin position="118"/>
        <end position="137"/>
    </location>
</feature>
<evidence type="ECO:0000256" key="5">
    <source>
        <dbReference type="ARBA" id="ARBA00022989"/>
    </source>
</evidence>
<dbReference type="RefSeq" id="WP_125420529.1">
    <property type="nucleotide sequence ID" value="NZ_RWIT01000006.1"/>
</dbReference>
<dbReference type="InterPro" id="IPR050925">
    <property type="entry name" value="Rhomboid_protease_S54"/>
</dbReference>
<evidence type="ECO:0000256" key="3">
    <source>
        <dbReference type="ARBA" id="ARBA00022692"/>
    </source>
</evidence>
<feature type="transmembrane region" description="Helical" evidence="7">
    <location>
        <begin position="179"/>
        <end position="195"/>
    </location>
</feature>